<dbReference type="Proteomes" id="UP000243784">
    <property type="component" value="Chromosome"/>
</dbReference>
<evidence type="ECO:0000313" key="3">
    <source>
        <dbReference type="Proteomes" id="UP000243784"/>
    </source>
</evidence>
<dbReference type="KEGG" id="rpla:A4Z71_03950"/>
<dbReference type="InterPro" id="IPR026881">
    <property type="entry name" value="WYL_dom"/>
</dbReference>
<protein>
    <recommendedName>
        <fullName evidence="1">WYL domain-containing protein</fullName>
    </recommendedName>
</protein>
<dbReference type="PANTHER" id="PTHR34580:SF3">
    <property type="entry name" value="PROTEIN PAFB"/>
    <property type="match status" value="1"/>
</dbReference>
<name>A0A1D9DZA0_9MICO</name>
<dbReference type="PROSITE" id="PS52050">
    <property type="entry name" value="WYL"/>
    <property type="match status" value="1"/>
</dbReference>
<dbReference type="AlphaFoldDB" id="A0A1D9DZA0"/>
<sequence>MGSEANKSERLLQLTSALLYSKRGLTRKELFFAIDGYHSDAADEASIQRKFERDKADLRNLGIQIKTIDATDEGEDQRYLIAADTFSWPKGVELTPHQLQLLELAAAAWSKASISTEVNQGLVKIKSLGVVPAENNLIGVLPSIRTPEPAFAPLMKAIEYSVEVSFRYRRADGEIKLRRVQPWRLHNIDGQWMLVSFDLEEGQVRNFLLKRIVSRIFLPPANQEAQFRFEAPDEKSVTAAINDLAEFASKNLATLRIRRDTAAWLHFGIESPNDQEEISVNYMDLALLAEQLSDFIFDLEVLAPEELRKTLREGFERLAVEHG</sequence>
<evidence type="ECO:0000313" key="2">
    <source>
        <dbReference type="EMBL" id="AOY56132.1"/>
    </source>
</evidence>
<dbReference type="InterPro" id="IPR051534">
    <property type="entry name" value="CBASS_pafABC_assoc_protein"/>
</dbReference>
<evidence type="ECO:0000259" key="1">
    <source>
        <dbReference type="Pfam" id="PF13280"/>
    </source>
</evidence>
<dbReference type="PANTHER" id="PTHR34580">
    <property type="match status" value="1"/>
</dbReference>
<dbReference type="RefSeq" id="WP_070954642.1">
    <property type="nucleotide sequence ID" value="NZ_CP015208.1"/>
</dbReference>
<dbReference type="STRING" id="535712.A4Z71_03950"/>
<proteinExistence type="predicted"/>
<organism evidence="2 3">
    <name type="scientific">Candidatus Rhodoluna planktonica</name>
    <dbReference type="NCBI Taxonomy" id="535712"/>
    <lineage>
        <taxon>Bacteria</taxon>
        <taxon>Bacillati</taxon>
        <taxon>Actinomycetota</taxon>
        <taxon>Actinomycetes</taxon>
        <taxon>Micrococcales</taxon>
        <taxon>Microbacteriaceae</taxon>
        <taxon>Luna cluster</taxon>
        <taxon>Luna-1 subcluster</taxon>
        <taxon>Rhodoluna</taxon>
    </lineage>
</organism>
<accession>A0A1D9DZA0</accession>
<gene>
    <name evidence="2" type="ORF">A4Z71_03950</name>
</gene>
<reference evidence="2 3" key="1">
    <citation type="journal article" date="2016" name="Biochim. Biophys. Acta">
        <title>Photochemical characterization of actinorhodopsin and its functional existence in the natural host.</title>
        <authorList>
            <person name="Nakamura S."/>
            <person name="Kikukawa T."/>
            <person name="Tamogami J."/>
            <person name="Kamiya M."/>
            <person name="Aizawa T."/>
            <person name="Hahn M.W."/>
            <person name="Ihara K."/>
            <person name="Kamo N."/>
            <person name="Demura M."/>
        </authorList>
    </citation>
    <scope>NUCLEOTIDE SEQUENCE [LARGE SCALE GENOMIC DNA]</scope>
    <source>
        <strain evidence="2 3">MWH-Dar1</strain>
    </source>
</reference>
<keyword evidence="3" id="KW-1185">Reference proteome</keyword>
<dbReference type="Pfam" id="PF13280">
    <property type="entry name" value="WYL"/>
    <property type="match status" value="1"/>
</dbReference>
<dbReference type="OrthoDB" id="3268930at2"/>
<feature type="domain" description="WYL" evidence="1">
    <location>
        <begin position="150"/>
        <end position="213"/>
    </location>
</feature>
<dbReference type="EMBL" id="CP015208">
    <property type="protein sequence ID" value="AOY56132.1"/>
    <property type="molecule type" value="Genomic_DNA"/>
</dbReference>